<accession>A0ABX2C027</accession>
<dbReference type="InterPro" id="IPR013785">
    <property type="entry name" value="Aldolase_TIM"/>
</dbReference>
<evidence type="ECO:0000313" key="5">
    <source>
        <dbReference type="EMBL" id="NPT46289.1"/>
    </source>
</evidence>
<dbReference type="EMBL" id="WOEY01000133">
    <property type="protein sequence ID" value="NPT46289.1"/>
    <property type="molecule type" value="Genomic_DNA"/>
</dbReference>
<dbReference type="Gene3D" id="3.20.20.70">
    <property type="entry name" value="Aldolase class I"/>
    <property type="match status" value="1"/>
</dbReference>
<dbReference type="Proteomes" id="UP000652198">
    <property type="component" value="Unassembled WGS sequence"/>
</dbReference>
<keyword evidence="6" id="KW-1185">Reference proteome</keyword>
<proteinExistence type="predicted"/>
<organism evidence="5 6">
    <name type="scientific">Paraburkholderia solitsugae</name>
    <dbReference type="NCBI Taxonomy" id="2675748"/>
    <lineage>
        <taxon>Bacteria</taxon>
        <taxon>Pseudomonadati</taxon>
        <taxon>Pseudomonadota</taxon>
        <taxon>Betaproteobacteria</taxon>
        <taxon>Burkholderiales</taxon>
        <taxon>Burkholderiaceae</taxon>
        <taxon>Paraburkholderia</taxon>
    </lineage>
</organism>
<evidence type="ECO:0000313" key="6">
    <source>
        <dbReference type="Proteomes" id="UP000652198"/>
    </source>
</evidence>
<comment type="cofactor">
    <cofactor evidence="1">
        <name>Zn(2+)</name>
        <dbReference type="ChEBI" id="CHEBI:29105"/>
    </cofactor>
</comment>
<evidence type="ECO:0000256" key="4">
    <source>
        <dbReference type="ARBA" id="ARBA00022833"/>
    </source>
</evidence>
<evidence type="ECO:0000256" key="2">
    <source>
        <dbReference type="ARBA" id="ARBA00022679"/>
    </source>
</evidence>
<sequence>MIEKLPLWEAVKREMEEYQFIAGAEVQPKWDVPQKVAINAAVSGRFEDTTSFKAYVDEATSVIEAGACGVHIDFSFMTDAQGRRLDRDILPVEAYKQVIEPLRKRFGNDFVPNVNVLHGTTFDMCMSPAREGLTEVAPCAPGHPEAFAVPAVATLEEVGVKPELAVHSSGEIELAKRKLIDTGILKKPYNWIILYGLPFNVGRTLVSGTWVSNTQDMTKHLFLMVDQIRQIDPTSVITVCAAGRATLYMTTLATMMGLHIRVGTEDTPWKYPNSDERLKSNLEMFTMARDIAGLLGRKPATANEYRELIGKPARTSMDRAVMTA</sequence>
<reference evidence="5 6" key="1">
    <citation type="submission" date="2019-11" db="EMBL/GenBank/DDBJ databases">
        <title>Metabolism of dissolved organic matter in forest soils.</title>
        <authorList>
            <person name="Cyle K.T."/>
            <person name="Wilhelm R.C."/>
            <person name="Martinez C.E."/>
        </authorList>
    </citation>
    <scope>NUCLEOTIDE SEQUENCE [LARGE SCALE GENOMIC DNA]</scope>
    <source>
        <strain evidence="5 6">1N</strain>
    </source>
</reference>
<dbReference type="RefSeq" id="WP_172316409.1">
    <property type="nucleotide sequence ID" value="NZ_WOEY01000133.1"/>
</dbReference>
<keyword evidence="3" id="KW-0479">Metal-binding</keyword>
<evidence type="ECO:0000256" key="1">
    <source>
        <dbReference type="ARBA" id="ARBA00001947"/>
    </source>
</evidence>
<evidence type="ECO:0008006" key="7">
    <source>
        <dbReference type="Google" id="ProtNLM"/>
    </source>
</evidence>
<dbReference type="Pfam" id="PF05853">
    <property type="entry name" value="BKACE"/>
    <property type="match status" value="1"/>
</dbReference>
<dbReference type="PANTHER" id="PTHR37418:SF2">
    <property type="entry name" value="3-KETO-5-AMINOHEXANOATE CLEAVAGE ENZYME"/>
    <property type="match status" value="1"/>
</dbReference>
<dbReference type="PANTHER" id="PTHR37418">
    <property type="entry name" value="3-KETO-5-AMINOHEXANOATE CLEAVAGE ENZYME-RELATED"/>
    <property type="match status" value="1"/>
</dbReference>
<keyword evidence="4" id="KW-0862">Zinc</keyword>
<evidence type="ECO:0000256" key="3">
    <source>
        <dbReference type="ARBA" id="ARBA00022723"/>
    </source>
</evidence>
<name>A0ABX2C027_9BURK</name>
<gene>
    <name evidence="5" type="ORF">GNZ12_34195</name>
</gene>
<dbReference type="InterPro" id="IPR008567">
    <property type="entry name" value="BKACE"/>
</dbReference>
<protein>
    <recommendedName>
        <fullName evidence="7">3-keto-5-aminohexanoate cleavage enzyme</fullName>
    </recommendedName>
</protein>
<keyword evidence="2" id="KW-0808">Transferase</keyword>
<comment type="caution">
    <text evidence="5">The sequence shown here is derived from an EMBL/GenBank/DDBJ whole genome shotgun (WGS) entry which is preliminary data.</text>
</comment>